<keyword evidence="2" id="KW-1133">Transmembrane helix</keyword>
<feature type="transmembrane region" description="Helical" evidence="2">
    <location>
        <begin position="83"/>
        <end position="103"/>
    </location>
</feature>
<dbReference type="AlphaFoldDB" id="A0A4Q9R5Q2"/>
<sequence>MAETGLLLLEYEMSHLKKPLIAIILAIIPFFVFLGSQDTVRVNGVVTADNRFNILGVVLGLVAVGMALSILKPSASGSVARKALGALAGLLGVVQVVAAFDVVRIDPWDWLLPDRNLPELTYTRLGPDARPQILVRPDTAEGYSGALRRNKVLMITYTRSHMDYADLCHGGRYRVDTPEALSIPDFLAQEEQDAIVAEIERSRSDPPSECGPRQTARQMGSLVDEINRDLDASVFLKEEYLKRAQAQ</sequence>
<dbReference type="EMBL" id="QJUL01000009">
    <property type="protein sequence ID" value="TBU94668.1"/>
    <property type="molecule type" value="Genomic_DNA"/>
</dbReference>
<feature type="transmembrane region" description="Helical" evidence="2">
    <location>
        <begin position="20"/>
        <end position="40"/>
    </location>
</feature>
<evidence type="ECO:0000256" key="2">
    <source>
        <dbReference type="SAM" id="Phobius"/>
    </source>
</evidence>
<name>A0A4Q9R5Q2_9GAMM</name>
<evidence type="ECO:0000313" key="3">
    <source>
        <dbReference type="EMBL" id="TBU94668.1"/>
    </source>
</evidence>
<comment type="caution">
    <text evidence="3">The sequence shown here is derived from an EMBL/GenBank/DDBJ whole genome shotgun (WGS) entry which is preliminary data.</text>
</comment>
<keyword evidence="2" id="KW-0812">Transmembrane</keyword>
<dbReference type="Proteomes" id="UP000293172">
    <property type="component" value="Unassembled WGS sequence"/>
</dbReference>
<feature type="region of interest" description="Disordered" evidence="1">
    <location>
        <begin position="201"/>
        <end position="221"/>
    </location>
</feature>
<accession>A0A4Q9R5Q2</accession>
<organism evidence="3 4">
    <name type="scientific">Phytopseudomonas dryadis</name>
    <dbReference type="NCBI Taxonomy" id="2487520"/>
    <lineage>
        <taxon>Bacteria</taxon>
        <taxon>Pseudomonadati</taxon>
        <taxon>Pseudomonadota</taxon>
        <taxon>Gammaproteobacteria</taxon>
        <taxon>Pseudomonadales</taxon>
        <taxon>Pseudomonadaceae</taxon>
        <taxon>Phytopseudomonas</taxon>
    </lineage>
</organism>
<protein>
    <submittedName>
        <fullName evidence="3">Uncharacterized protein</fullName>
    </submittedName>
</protein>
<reference evidence="3 4" key="1">
    <citation type="submission" date="2018-06" db="EMBL/GenBank/DDBJ databases">
        <title>Three novel Pseudomonas species isolated from symptomatic oak.</title>
        <authorList>
            <person name="Bueno-Gonzalez V."/>
            <person name="Brady C."/>
        </authorList>
    </citation>
    <scope>NUCLEOTIDE SEQUENCE [LARGE SCALE GENOMIC DNA]</scope>
    <source>
        <strain evidence="3 4">P6B</strain>
    </source>
</reference>
<proteinExistence type="predicted"/>
<feature type="transmembrane region" description="Helical" evidence="2">
    <location>
        <begin position="52"/>
        <end position="71"/>
    </location>
</feature>
<dbReference type="RefSeq" id="WP_131197771.1">
    <property type="nucleotide sequence ID" value="NZ_QJUL01000009.1"/>
</dbReference>
<keyword evidence="2" id="KW-0472">Membrane</keyword>
<evidence type="ECO:0000256" key="1">
    <source>
        <dbReference type="SAM" id="MobiDB-lite"/>
    </source>
</evidence>
<gene>
    <name evidence="3" type="ORF">DNK44_08210</name>
</gene>
<evidence type="ECO:0000313" key="4">
    <source>
        <dbReference type="Proteomes" id="UP000293172"/>
    </source>
</evidence>